<reference evidence="1" key="3">
    <citation type="submission" date="2025-09" db="UniProtKB">
        <authorList>
            <consortium name="Ensembl"/>
        </authorList>
    </citation>
    <scope>IDENTIFICATION</scope>
</reference>
<dbReference type="InterPro" id="IPR052752">
    <property type="entry name" value="NACHT-WD_repeat"/>
</dbReference>
<dbReference type="AlphaFoldDB" id="A0A4W5KA38"/>
<dbReference type="GeneTree" id="ENSGT00940000167021"/>
<proteinExistence type="predicted"/>
<protein>
    <recommendedName>
        <fullName evidence="3">DUF4062 domain-containing protein</fullName>
    </recommendedName>
</protein>
<reference evidence="1" key="2">
    <citation type="submission" date="2025-08" db="UniProtKB">
        <authorList>
            <consortium name="Ensembl"/>
        </authorList>
    </citation>
    <scope>IDENTIFICATION</scope>
</reference>
<keyword evidence="2" id="KW-1185">Reference proteome</keyword>
<reference evidence="2" key="1">
    <citation type="submission" date="2018-06" db="EMBL/GenBank/DDBJ databases">
        <title>Genome assembly of Danube salmon.</title>
        <authorList>
            <person name="Macqueen D.J."/>
            <person name="Gundappa M.K."/>
        </authorList>
    </citation>
    <scope>NUCLEOTIDE SEQUENCE [LARGE SCALE GENOMIC DNA]</scope>
</reference>
<dbReference type="Ensembl" id="ENSHHUT00000013237.1">
    <property type="protein sequence ID" value="ENSHHUP00000012822.1"/>
    <property type="gene ID" value="ENSHHUG00000007863.1"/>
</dbReference>
<dbReference type="STRING" id="62062.ENSHHUP00000012822"/>
<dbReference type="PANTHER" id="PTHR19871:SF43">
    <property type="entry name" value="SI:CH211-212K18.6"/>
    <property type="match status" value="1"/>
</dbReference>
<sequence>MRACLFKSLYTVAERSALMETVFPRLYLYCKQRGYDFRMVDLRWGVGDPVSDRHDTAELHVEALKQCQETLGPNFIGLLK</sequence>
<evidence type="ECO:0000313" key="1">
    <source>
        <dbReference type="Ensembl" id="ENSHHUP00000012822.1"/>
    </source>
</evidence>
<evidence type="ECO:0000313" key="2">
    <source>
        <dbReference type="Proteomes" id="UP000314982"/>
    </source>
</evidence>
<dbReference type="PANTHER" id="PTHR19871">
    <property type="entry name" value="BETA TRANSDUCIN-RELATED PROTEIN"/>
    <property type="match status" value="1"/>
</dbReference>
<dbReference type="Proteomes" id="UP000314982">
    <property type="component" value="Unassembled WGS sequence"/>
</dbReference>
<organism evidence="1 2">
    <name type="scientific">Hucho hucho</name>
    <name type="common">huchen</name>
    <dbReference type="NCBI Taxonomy" id="62062"/>
    <lineage>
        <taxon>Eukaryota</taxon>
        <taxon>Metazoa</taxon>
        <taxon>Chordata</taxon>
        <taxon>Craniata</taxon>
        <taxon>Vertebrata</taxon>
        <taxon>Euteleostomi</taxon>
        <taxon>Actinopterygii</taxon>
        <taxon>Neopterygii</taxon>
        <taxon>Teleostei</taxon>
        <taxon>Protacanthopterygii</taxon>
        <taxon>Salmoniformes</taxon>
        <taxon>Salmonidae</taxon>
        <taxon>Salmoninae</taxon>
        <taxon>Hucho</taxon>
    </lineage>
</organism>
<accession>A0A4W5KA38</accession>
<name>A0A4W5KA38_9TELE</name>
<evidence type="ECO:0008006" key="3">
    <source>
        <dbReference type="Google" id="ProtNLM"/>
    </source>
</evidence>